<dbReference type="InterPro" id="IPR008984">
    <property type="entry name" value="SMAD_FHA_dom_sf"/>
</dbReference>
<dbReference type="PANTHER" id="PTHR22593">
    <property type="entry name" value="TRANSMEMBRANE PROTEIN 18"/>
    <property type="match status" value="1"/>
</dbReference>
<feature type="compositionally biased region" description="Basic residues" evidence="1">
    <location>
        <begin position="1"/>
        <end position="10"/>
    </location>
</feature>
<comment type="caution">
    <text evidence="3">The sequence shown here is derived from an EMBL/GenBank/DDBJ whole genome shotgun (WGS) entry which is preliminary data.</text>
</comment>
<keyword evidence="4" id="KW-1185">Reference proteome</keyword>
<dbReference type="InterPro" id="IPR000253">
    <property type="entry name" value="FHA_dom"/>
</dbReference>
<name>A0A7J0EG79_9ERIC</name>
<dbReference type="OrthoDB" id="444265at2759"/>
<feature type="region of interest" description="Disordered" evidence="1">
    <location>
        <begin position="244"/>
        <end position="268"/>
    </location>
</feature>
<evidence type="ECO:0000259" key="2">
    <source>
        <dbReference type="Pfam" id="PF00498"/>
    </source>
</evidence>
<dbReference type="EMBL" id="BJWL01000004">
    <property type="protein sequence ID" value="GFY85484.1"/>
    <property type="molecule type" value="Genomic_DNA"/>
</dbReference>
<dbReference type="GO" id="GO:0031965">
    <property type="term" value="C:nuclear membrane"/>
    <property type="evidence" value="ECO:0007669"/>
    <property type="project" value="TreeGrafter"/>
</dbReference>
<feature type="domain" description="FHA" evidence="2">
    <location>
        <begin position="50"/>
        <end position="86"/>
    </location>
</feature>
<organism evidence="3 4">
    <name type="scientific">Actinidia rufa</name>
    <dbReference type="NCBI Taxonomy" id="165716"/>
    <lineage>
        <taxon>Eukaryota</taxon>
        <taxon>Viridiplantae</taxon>
        <taxon>Streptophyta</taxon>
        <taxon>Embryophyta</taxon>
        <taxon>Tracheophyta</taxon>
        <taxon>Spermatophyta</taxon>
        <taxon>Magnoliopsida</taxon>
        <taxon>eudicotyledons</taxon>
        <taxon>Gunneridae</taxon>
        <taxon>Pentapetalae</taxon>
        <taxon>asterids</taxon>
        <taxon>Ericales</taxon>
        <taxon>Actinidiaceae</taxon>
        <taxon>Actinidia</taxon>
    </lineage>
</organism>
<feature type="compositionally biased region" description="Polar residues" evidence="1">
    <location>
        <begin position="244"/>
        <end position="253"/>
    </location>
</feature>
<dbReference type="Pfam" id="PF00498">
    <property type="entry name" value="FHA"/>
    <property type="match status" value="1"/>
</dbReference>
<feature type="region of interest" description="Disordered" evidence="1">
    <location>
        <begin position="1"/>
        <end position="42"/>
    </location>
</feature>
<dbReference type="AlphaFoldDB" id="A0A7J0EG79"/>
<evidence type="ECO:0000313" key="4">
    <source>
        <dbReference type="Proteomes" id="UP000585474"/>
    </source>
</evidence>
<feature type="compositionally biased region" description="Pro residues" evidence="1">
    <location>
        <begin position="29"/>
        <end position="39"/>
    </location>
</feature>
<sequence>MNKRKKYRSRIPRDLAGWATPPLQHHPRAPQPQPIPPSYPLRFSEPSSQILSVTDLSSVHGTWVSGKKIEPGVRVELNEGDTMQLGGSRRVYNLHWVPLSHAYYMETPFVSQSDVSIQVGEEEEEEETHQNEKCLFLEDNQIQSSGHKSEGVGFEFSDENSKSLMNNVIPLPDFMNSLSFSDEVENKSTSKKDHEHRENSSLWSGQIATGFLISSSCDSVPSETESQEFGMDNQISQPYVATELLSESKNPKTFTGGLEHVHKENSGL</sequence>
<gene>
    <name evidence="3" type="ORF">Acr_04g0002220</name>
</gene>
<reference evidence="3 4" key="1">
    <citation type="submission" date="2019-07" db="EMBL/GenBank/DDBJ databases">
        <title>De Novo Assembly of kiwifruit Actinidia rufa.</title>
        <authorList>
            <person name="Sugita-Konishi S."/>
            <person name="Sato K."/>
            <person name="Mori E."/>
            <person name="Abe Y."/>
            <person name="Kisaki G."/>
            <person name="Hamano K."/>
            <person name="Suezawa K."/>
            <person name="Otani M."/>
            <person name="Fukuda T."/>
            <person name="Manabe T."/>
            <person name="Gomi K."/>
            <person name="Tabuchi M."/>
            <person name="Akimitsu K."/>
            <person name="Kataoka I."/>
        </authorList>
    </citation>
    <scope>NUCLEOTIDE SEQUENCE [LARGE SCALE GENOMIC DNA]</scope>
    <source>
        <strain evidence="4">cv. Fuchu</strain>
    </source>
</reference>
<dbReference type="Proteomes" id="UP000585474">
    <property type="component" value="Unassembled WGS sequence"/>
</dbReference>
<feature type="compositionally biased region" description="Basic and acidic residues" evidence="1">
    <location>
        <begin position="259"/>
        <end position="268"/>
    </location>
</feature>
<dbReference type="SUPFAM" id="SSF49879">
    <property type="entry name" value="SMAD/FHA domain"/>
    <property type="match status" value="1"/>
</dbReference>
<evidence type="ECO:0000313" key="3">
    <source>
        <dbReference type="EMBL" id="GFY85484.1"/>
    </source>
</evidence>
<protein>
    <submittedName>
        <fullName evidence="3">Forkhead-associated (FHA) domain-containing protein</fullName>
    </submittedName>
</protein>
<proteinExistence type="predicted"/>
<dbReference type="Gene3D" id="2.60.200.20">
    <property type="match status" value="1"/>
</dbReference>
<accession>A0A7J0EG79</accession>
<dbReference type="PANTHER" id="PTHR22593:SF8">
    <property type="entry name" value="FHA DOMAIN-CONTAINING PROTEIN PS1"/>
    <property type="match status" value="1"/>
</dbReference>
<evidence type="ECO:0000256" key="1">
    <source>
        <dbReference type="SAM" id="MobiDB-lite"/>
    </source>
</evidence>